<keyword evidence="9" id="KW-0407">Ion channel</keyword>
<evidence type="ECO:0000256" key="7">
    <source>
        <dbReference type="ARBA" id="ARBA00023136"/>
    </source>
</evidence>
<keyword evidence="3" id="KW-0813">Transport</keyword>
<dbReference type="Gene3D" id="1.10.287.630">
    <property type="entry name" value="Helix hairpin bin"/>
    <property type="match status" value="1"/>
</dbReference>
<dbReference type="EMBL" id="LIHL02000003">
    <property type="protein sequence ID" value="KAF5475853.1"/>
    <property type="molecule type" value="Genomic_DNA"/>
</dbReference>
<evidence type="ECO:0000256" key="4">
    <source>
        <dbReference type="ARBA" id="ARBA00022692"/>
    </source>
</evidence>
<dbReference type="FunFam" id="1.10.287.630:FF:000003">
    <property type="entry name" value="Cyclic nucleotide-gated ion channel 1"/>
    <property type="match status" value="1"/>
</dbReference>
<accession>A0A833Y079</accession>
<dbReference type="InterPro" id="IPR018490">
    <property type="entry name" value="cNMP-bd_dom_sf"/>
</dbReference>
<evidence type="ECO:0000313" key="10">
    <source>
        <dbReference type="EMBL" id="KAF5475853.1"/>
    </source>
</evidence>
<evidence type="ECO:0000256" key="8">
    <source>
        <dbReference type="ARBA" id="ARBA00023286"/>
    </source>
</evidence>
<dbReference type="GO" id="GO:0034220">
    <property type="term" value="P:monoatomic ion transmembrane transport"/>
    <property type="evidence" value="ECO:0007669"/>
    <property type="project" value="UniProtKB-KW"/>
</dbReference>
<dbReference type="AlphaFoldDB" id="A0A833Y079"/>
<reference evidence="10" key="2">
    <citation type="submission" date="2020-03" db="EMBL/GenBank/DDBJ databases">
        <title>Walnut 2.0.</title>
        <authorList>
            <person name="Marrano A."/>
            <person name="Britton M."/>
            <person name="Zimin A.V."/>
            <person name="Zaini P.A."/>
            <person name="Workman R."/>
            <person name="Puiu D."/>
            <person name="Bianco L."/>
            <person name="Allen B.J."/>
            <person name="Troggio M."/>
            <person name="Leslie C.A."/>
            <person name="Timp W."/>
            <person name="Dendekar A."/>
            <person name="Salzberg S.L."/>
            <person name="Neale D.B."/>
        </authorList>
    </citation>
    <scope>NUCLEOTIDE SEQUENCE</scope>
    <source>
        <tissue evidence="10">Leaves</tissue>
    </source>
</reference>
<dbReference type="GO" id="GO:0012505">
    <property type="term" value="C:endomembrane system"/>
    <property type="evidence" value="ECO:0007669"/>
    <property type="project" value="UniProtKB-SubCell"/>
</dbReference>
<comment type="similarity">
    <text evidence="2">Belongs to the cyclic nucleotide-gated cation channel (TC 1.A.1.5) family.</text>
</comment>
<dbReference type="SUPFAM" id="SSF51206">
    <property type="entry name" value="cAMP-binding domain-like"/>
    <property type="match status" value="1"/>
</dbReference>
<sequence length="108" mass="13367">MFYFKNSEILLYLLSTQQMYLQSTMVRLEEWRSRRTDAEEWMRHRQLPQDLKQRVRRYEQYKWVATRGVDGEAVLKGLPMDLRRDIKRHLCLDLVRQVPLFDQMDDRM</sequence>
<evidence type="ECO:0000256" key="6">
    <source>
        <dbReference type="ARBA" id="ARBA00023065"/>
    </source>
</evidence>
<keyword evidence="8" id="KW-1071">Ligand-gated ion channel</keyword>
<keyword evidence="7" id="KW-0472">Membrane</keyword>
<gene>
    <name evidence="10" type="ORF">F2P56_007615</name>
</gene>
<organism evidence="10 11">
    <name type="scientific">Juglans regia</name>
    <name type="common">English walnut</name>
    <dbReference type="NCBI Taxonomy" id="51240"/>
    <lineage>
        <taxon>Eukaryota</taxon>
        <taxon>Viridiplantae</taxon>
        <taxon>Streptophyta</taxon>
        <taxon>Embryophyta</taxon>
        <taxon>Tracheophyta</taxon>
        <taxon>Spermatophyta</taxon>
        <taxon>Magnoliopsida</taxon>
        <taxon>eudicotyledons</taxon>
        <taxon>Gunneridae</taxon>
        <taxon>Pentapetalae</taxon>
        <taxon>rosids</taxon>
        <taxon>fabids</taxon>
        <taxon>Fagales</taxon>
        <taxon>Juglandaceae</taxon>
        <taxon>Juglans</taxon>
    </lineage>
</organism>
<dbReference type="PANTHER" id="PTHR45651">
    <property type="entry name" value="CYCLIC NUCLEOTIDE-GATED ION CHANNEL 15-RELATED-RELATED"/>
    <property type="match status" value="1"/>
</dbReference>
<evidence type="ECO:0000256" key="3">
    <source>
        <dbReference type="ARBA" id="ARBA00022448"/>
    </source>
</evidence>
<dbReference type="PANTHER" id="PTHR45651:SF16">
    <property type="entry name" value="PROTEIN CNGC15A"/>
    <property type="match status" value="1"/>
</dbReference>
<dbReference type="Proteomes" id="UP000619265">
    <property type="component" value="Unassembled WGS sequence"/>
</dbReference>
<evidence type="ECO:0000313" key="11">
    <source>
        <dbReference type="Proteomes" id="UP000619265"/>
    </source>
</evidence>
<keyword evidence="5" id="KW-1133">Transmembrane helix</keyword>
<evidence type="ECO:0000256" key="5">
    <source>
        <dbReference type="ARBA" id="ARBA00022989"/>
    </source>
</evidence>
<comment type="subcellular location">
    <subcellularLocation>
        <location evidence="1">Endomembrane system</location>
        <topology evidence="1">Multi-pass membrane protein</topology>
    </subcellularLocation>
</comment>
<protein>
    <submittedName>
        <fullName evidence="10">Uncharacterized protein</fullName>
    </submittedName>
</protein>
<evidence type="ECO:0000256" key="9">
    <source>
        <dbReference type="ARBA" id="ARBA00023303"/>
    </source>
</evidence>
<evidence type="ECO:0000256" key="2">
    <source>
        <dbReference type="ARBA" id="ARBA00010486"/>
    </source>
</evidence>
<keyword evidence="6" id="KW-0406">Ion transport</keyword>
<dbReference type="Gramene" id="Jr03_21590_p1">
    <property type="protein sequence ID" value="cds.Jr03_21590_p1"/>
    <property type="gene ID" value="Jr03_21590"/>
</dbReference>
<keyword evidence="4" id="KW-0812">Transmembrane</keyword>
<evidence type="ECO:0000256" key="1">
    <source>
        <dbReference type="ARBA" id="ARBA00004127"/>
    </source>
</evidence>
<name>A0A833Y079_JUGRE</name>
<feature type="non-terminal residue" evidence="10">
    <location>
        <position position="108"/>
    </location>
</feature>
<comment type="caution">
    <text evidence="10">The sequence shown here is derived from an EMBL/GenBank/DDBJ whole genome shotgun (WGS) entry which is preliminary data.</text>
</comment>
<proteinExistence type="inferred from homology"/>
<reference evidence="10" key="1">
    <citation type="submission" date="2015-10" db="EMBL/GenBank/DDBJ databases">
        <authorList>
            <person name="Martinez-Garcia P.J."/>
            <person name="Crepeau M.W."/>
            <person name="Puiu D."/>
            <person name="Gonzalez-Ibeas D."/>
            <person name="Whalen J."/>
            <person name="Stevens K."/>
            <person name="Paul R."/>
            <person name="Butterfield T."/>
            <person name="Britton M."/>
            <person name="Reagan R."/>
            <person name="Chakraborty S."/>
            <person name="Walawage S.L."/>
            <person name="Vasquez-Gross H.A."/>
            <person name="Cardeno C."/>
            <person name="Famula R."/>
            <person name="Pratt K."/>
            <person name="Kuruganti S."/>
            <person name="Aradhya M.K."/>
            <person name="Leslie C.A."/>
            <person name="Dandekar A.M."/>
            <person name="Salzberg S.L."/>
            <person name="Wegrzyn J.L."/>
            <person name="Langley C.H."/>
            <person name="Neale D.B."/>
        </authorList>
    </citation>
    <scope>NUCLEOTIDE SEQUENCE</scope>
    <source>
        <tissue evidence="10">Leaves</tissue>
    </source>
</reference>